<dbReference type="PANTHER" id="PTHR24198:SF165">
    <property type="entry name" value="ANKYRIN REPEAT-CONTAINING PROTEIN-RELATED"/>
    <property type="match status" value="1"/>
</dbReference>
<feature type="transmembrane region" description="Helical" evidence="5">
    <location>
        <begin position="214"/>
        <end position="241"/>
    </location>
</feature>
<dbReference type="EMBL" id="WUBL01000051">
    <property type="protein sequence ID" value="KAF2968429.1"/>
    <property type="molecule type" value="Genomic_DNA"/>
</dbReference>
<dbReference type="Pfam" id="PF23397">
    <property type="entry name" value="DUF7104"/>
    <property type="match status" value="8"/>
</dbReference>
<evidence type="ECO:0000313" key="8">
    <source>
        <dbReference type="Proteomes" id="UP000481858"/>
    </source>
</evidence>
<feature type="repeat" description="ANK" evidence="3">
    <location>
        <begin position="947"/>
        <end position="979"/>
    </location>
</feature>
<gene>
    <name evidence="7" type="ORF">GQX73_g5126</name>
</gene>
<feature type="region of interest" description="Disordered" evidence="4">
    <location>
        <begin position="175"/>
        <end position="194"/>
    </location>
</feature>
<accession>A0A7C8INS9</accession>
<feature type="repeat" description="ANK" evidence="3">
    <location>
        <begin position="1014"/>
        <end position="1046"/>
    </location>
</feature>
<keyword evidence="5" id="KW-0472">Membrane</keyword>
<keyword evidence="5" id="KW-1133">Transmembrane helix</keyword>
<evidence type="ECO:0000256" key="2">
    <source>
        <dbReference type="ARBA" id="ARBA00023043"/>
    </source>
</evidence>
<organism evidence="7 8">
    <name type="scientific">Xylaria multiplex</name>
    <dbReference type="NCBI Taxonomy" id="323545"/>
    <lineage>
        <taxon>Eukaryota</taxon>
        <taxon>Fungi</taxon>
        <taxon>Dikarya</taxon>
        <taxon>Ascomycota</taxon>
        <taxon>Pezizomycotina</taxon>
        <taxon>Sordariomycetes</taxon>
        <taxon>Xylariomycetidae</taxon>
        <taxon>Xylariales</taxon>
        <taxon>Xylariaceae</taxon>
        <taxon>Xylaria</taxon>
    </lineage>
</organism>
<dbReference type="InterPro" id="IPR055530">
    <property type="entry name" value="DUF7104"/>
</dbReference>
<evidence type="ECO:0000256" key="6">
    <source>
        <dbReference type="SAM" id="SignalP"/>
    </source>
</evidence>
<name>A0A7C8INS9_9PEZI</name>
<dbReference type="PANTHER" id="PTHR24198">
    <property type="entry name" value="ANKYRIN REPEAT AND PROTEIN KINASE DOMAIN-CONTAINING PROTEIN"/>
    <property type="match status" value="1"/>
</dbReference>
<dbReference type="SMART" id="SM00248">
    <property type="entry name" value="ANK"/>
    <property type="match status" value="6"/>
</dbReference>
<keyword evidence="2 3" id="KW-0040">ANK repeat</keyword>
<evidence type="ECO:0000256" key="4">
    <source>
        <dbReference type="SAM" id="MobiDB-lite"/>
    </source>
</evidence>
<dbReference type="SUPFAM" id="SSF48403">
    <property type="entry name" value="Ankyrin repeat"/>
    <property type="match status" value="1"/>
</dbReference>
<proteinExistence type="predicted"/>
<evidence type="ECO:0000256" key="3">
    <source>
        <dbReference type="PROSITE-ProRule" id="PRU00023"/>
    </source>
</evidence>
<protein>
    <submittedName>
        <fullName evidence="7">Uncharacterized protein</fullName>
    </submittedName>
</protein>
<keyword evidence="6" id="KW-0732">Signal</keyword>
<evidence type="ECO:0000313" key="7">
    <source>
        <dbReference type="EMBL" id="KAF2968429.1"/>
    </source>
</evidence>
<dbReference type="InParanoid" id="A0A7C8INS9"/>
<sequence>MNMRIISRRLLFVACLVITAKADGWDDFSNNLSTDLAPLLALFGEQVTKQFLSESTTLLDNFIFAVAPLGIITAIVSAIRVCGGPSLRAFIGRAQEGGGIAEAELCSSTSRDVCELYHNGAIVRVFGRPKILEIVHDRDAALLDDNSEARPDCGIYSFQEYIKKGFAKKAGWKEQNRRDGGIEDQQKPLEGDRDKFAPNPNLSFNIGIREQPGYVLVLAAVAGFLIQAAVLVFGFLATYTWRWPKDDALPPDWAFPIMSLGTLLLSGGMFFCAFLIEDSTKERVFRRDSTEDRNSPTIYVVQPGNQIVGDQTFDAFSFTDASRRLRKYTTSWKMQKTAEVKVCFATGITLAGFVFQFVGLRAMHSSVSVFQLGTIALMSVVRAGLRTQRLAKEQNLLRDRPDEVQGHELDWLALQMAKNSPEEPETGRKLWSVIGGPVKLPSPSNRHKQQLARRVFLYRSRLAELTSQPMQIKSKSSARAIESTSSILFSYGTVNSSWKNINSIPWAIQVVEYERIKVKDSGLDQIKLGDASDIHLHLRKGTGSKKYTAWEVSQYDLEAVIGLWTWSIISDPLVEEVDEFNMKVSEALEVPASRIMAIGATEEEIDRARRELELWIEDFPSSALSKRWTPDPESTHSGIIQSVAQMGVSTPACHLVIGGPPQRRSRIYGWQIAHDSSLPEMVALTTPIANSIYATCAHDIYQSFLCAVMEVLKSLGGETKFVTGGRGYLLTNEVITRIAECFKESGLGSTQDAYSVIIPALRYRPGLPSPKDTILSVHIGAENRRREGRFEEAEAILRQAWEVVLDISDEELSAATMLELGELYRYAVFQNKEALKDFGHEGISWMKNVTGGRPPSDQVAVIANRYADLERMSKDDPEPETSAKRVMDAISKDDRTKALWLMSHVREVLGTDVNDRTILSWAAQRGWPEIVKAAIETGLVVDDRDRSKRTPLSYAAEQGHARVVEILLRRGALPFTQDESRRTPLSYASGRGHHCAMKVLLDDRRVSVSTLDNNEQSPLHWAASNGHDGAIELLLQHGANETLNKYNRQGFPPLVAALLNGHMATAEILVKNGAEFDVSIGGVEGWEWALQKWGFTCAAFFLGHLNQKRKQKKIIVVTVGSGREFSPVRPFGGNGDTWPFEGEGSLGSRDFPLPITVYVLARDGKETESTIEAILSLKEFGLVVKMEMCELRESSLEYDPLQIDLSAKVYYDPFQRSPKYRLIDYLLVQKEEARITEGLLQAAIRDSDGYRIMQLFLDRRGEEVKVTEGILLAIAEDSNGYRKMNLLLDRRRKEVKITESIVKAAAGNKWSGKAIIQELLNRRGKEVKITESILLAAAGNSQAGYSMIELLLDIKGEEVKITESVLKAAAENEKNSKEIMELLLDRRGEEFKITESILQKAAGNGWDGKATIKLLLDRRGKEVKVTESILQAAAGNNQAGYSIIELLLNKRGEEVKLTEGILQAAAGNIQTGYSTIKLLLGQGGEVKITESVRQAAAGNDRDGKAIIKMLQAHKEKE</sequence>
<feature type="repeat" description="ANK" evidence="3">
    <location>
        <begin position="1049"/>
        <end position="1081"/>
    </location>
</feature>
<evidence type="ECO:0000256" key="1">
    <source>
        <dbReference type="ARBA" id="ARBA00022737"/>
    </source>
</evidence>
<dbReference type="InterPro" id="IPR036770">
    <property type="entry name" value="Ankyrin_rpt-contain_sf"/>
</dbReference>
<feature type="transmembrane region" description="Helical" evidence="5">
    <location>
        <begin position="253"/>
        <end position="276"/>
    </location>
</feature>
<keyword evidence="8" id="KW-1185">Reference proteome</keyword>
<dbReference type="Pfam" id="PF12796">
    <property type="entry name" value="Ank_2"/>
    <property type="match status" value="2"/>
</dbReference>
<dbReference type="OrthoDB" id="7464126at2759"/>
<keyword evidence="1" id="KW-0677">Repeat</keyword>
<keyword evidence="5" id="KW-0812">Transmembrane</keyword>
<dbReference type="Gene3D" id="1.20.5.340">
    <property type="match status" value="3"/>
</dbReference>
<feature type="chain" id="PRO_5029001413" evidence="6">
    <location>
        <begin position="23"/>
        <end position="1517"/>
    </location>
</feature>
<feature type="signal peptide" evidence="6">
    <location>
        <begin position="1"/>
        <end position="22"/>
    </location>
</feature>
<dbReference type="Proteomes" id="UP000481858">
    <property type="component" value="Unassembled WGS sequence"/>
</dbReference>
<feature type="transmembrane region" description="Helical" evidence="5">
    <location>
        <begin position="62"/>
        <end position="83"/>
    </location>
</feature>
<reference evidence="7 8" key="1">
    <citation type="submission" date="2019-12" db="EMBL/GenBank/DDBJ databases">
        <title>Draft genome sequence of the ascomycete Xylaria multiplex DSM 110363.</title>
        <authorList>
            <person name="Buettner E."/>
            <person name="Kellner H."/>
        </authorList>
    </citation>
    <scope>NUCLEOTIDE SEQUENCE [LARGE SCALE GENOMIC DNA]</scope>
    <source>
        <strain evidence="7 8">DSM 110363</strain>
    </source>
</reference>
<feature type="transmembrane region" description="Helical" evidence="5">
    <location>
        <begin position="342"/>
        <end position="360"/>
    </location>
</feature>
<dbReference type="PROSITE" id="PS50088">
    <property type="entry name" value="ANK_REPEAT"/>
    <property type="match status" value="3"/>
</dbReference>
<dbReference type="PROSITE" id="PS50297">
    <property type="entry name" value="ANK_REP_REGION"/>
    <property type="match status" value="3"/>
</dbReference>
<dbReference type="Gene3D" id="1.25.40.20">
    <property type="entry name" value="Ankyrin repeat-containing domain"/>
    <property type="match status" value="1"/>
</dbReference>
<dbReference type="InterPro" id="IPR002110">
    <property type="entry name" value="Ankyrin_rpt"/>
</dbReference>
<evidence type="ECO:0000256" key="5">
    <source>
        <dbReference type="SAM" id="Phobius"/>
    </source>
</evidence>
<comment type="caution">
    <text evidence="7">The sequence shown here is derived from an EMBL/GenBank/DDBJ whole genome shotgun (WGS) entry which is preliminary data.</text>
</comment>